<accession>A0A5M3WCZ5</accession>
<name>A0A5M3WCZ5_9ACTN</name>
<dbReference type="RefSeq" id="WP_155342065.1">
    <property type="nucleotide sequence ID" value="NZ_BAAABN010000045.1"/>
</dbReference>
<comment type="caution">
    <text evidence="1">The sequence shown here is derived from an EMBL/GenBank/DDBJ whole genome shotgun (WGS) entry which is preliminary data.</text>
</comment>
<gene>
    <name evidence="1" type="ORF">Acor_82090</name>
</gene>
<organism evidence="1 2">
    <name type="scientific">Acrocarpospora corrugata</name>
    <dbReference type="NCBI Taxonomy" id="35763"/>
    <lineage>
        <taxon>Bacteria</taxon>
        <taxon>Bacillati</taxon>
        <taxon>Actinomycetota</taxon>
        <taxon>Actinomycetes</taxon>
        <taxon>Streptosporangiales</taxon>
        <taxon>Streptosporangiaceae</taxon>
        <taxon>Acrocarpospora</taxon>
    </lineage>
</organism>
<evidence type="ECO:0000313" key="2">
    <source>
        <dbReference type="Proteomes" id="UP000334990"/>
    </source>
</evidence>
<proteinExistence type="predicted"/>
<dbReference type="Gene3D" id="2.120.10.70">
    <property type="entry name" value="Fucose-specific lectin"/>
    <property type="match status" value="1"/>
</dbReference>
<protein>
    <submittedName>
        <fullName evidence="1">Uncharacterized protein</fullName>
    </submittedName>
</protein>
<reference evidence="1 2" key="1">
    <citation type="submission" date="2019-10" db="EMBL/GenBank/DDBJ databases">
        <title>Whole genome shotgun sequence of Acrocarpospora corrugata NBRC 13972.</title>
        <authorList>
            <person name="Ichikawa N."/>
            <person name="Kimura A."/>
            <person name="Kitahashi Y."/>
            <person name="Komaki H."/>
            <person name="Oguchi A."/>
        </authorList>
    </citation>
    <scope>NUCLEOTIDE SEQUENCE [LARGE SCALE GENOMIC DNA]</scope>
    <source>
        <strain evidence="1 2">NBRC 13972</strain>
    </source>
</reference>
<dbReference type="AlphaFoldDB" id="A0A5M3WCZ5"/>
<dbReference type="OrthoDB" id="166934at2"/>
<evidence type="ECO:0000313" key="1">
    <source>
        <dbReference type="EMBL" id="GES06140.1"/>
    </source>
</evidence>
<keyword evidence="2" id="KW-1185">Reference proteome</keyword>
<sequence>MTYSLNGTGNPDGNGWEMDWAKGPTANLHGQLGTESWLSMQNYRPIRYKNIIDDPAPGTPSGSPVVVHEGYVSMFTRNAADGHIQETYLPGIGSPWYSQDISADAGIPASATKPVAIVHEGYTSIFTINSSNGHLQETYLPMVGAAWVTQDLSASAGTPAAANVTPAVVVHEGYTSVYTINASNGHLQETYLPMVGAAWATQDLSTGAGTPPATP</sequence>
<dbReference type="EMBL" id="BLAD01000132">
    <property type="protein sequence ID" value="GES06140.1"/>
    <property type="molecule type" value="Genomic_DNA"/>
</dbReference>
<dbReference type="Proteomes" id="UP000334990">
    <property type="component" value="Unassembled WGS sequence"/>
</dbReference>